<comment type="caution">
    <text evidence="1">The sequence shown here is derived from an EMBL/GenBank/DDBJ whole genome shotgun (WGS) entry which is preliminary data.</text>
</comment>
<protein>
    <submittedName>
        <fullName evidence="1">Uncharacterized protein</fullName>
    </submittedName>
</protein>
<sequence length="220" mass="24609">MRYCTSRVHTENNFEQSRSHVAGYQATIVRRAGIAKDHGRVSSCRAVPEQCQYIRLVLSGEEHQPNTDIILEIEGTQNNARDVEAIQYHDIRPWNILPSCCQAQGVQKLKYRKTSATSVANVASEQAHLRRPHFACGKQFGTLSQLVPACNCTIDFRHLVEHRSVTSQALRTTCAWDATVAVFNQGTNTCDDLHRLGLGIAHAGHPTIRISKPRVVLWSI</sequence>
<dbReference type="AlphaFoldDB" id="A0A9P4HHR2"/>
<organism evidence="1 2">
    <name type="scientific">Setomelanomma holmii</name>
    <dbReference type="NCBI Taxonomy" id="210430"/>
    <lineage>
        <taxon>Eukaryota</taxon>
        <taxon>Fungi</taxon>
        <taxon>Dikarya</taxon>
        <taxon>Ascomycota</taxon>
        <taxon>Pezizomycotina</taxon>
        <taxon>Dothideomycetes</taxon>
        <taxon>Pleosporomycetidae</taxon>
        <taxon>Pleosporales</taxon>
        <taxon>Pleosporineae</taxon>
        <taxon>Phaeosphaeriaceae</taxon>
        <taxon>Setomelanomma</taxon>
    </lineage>
</organism>
<keyword evidence="2" id="KW-1185">Reference proteome</keyword>
<evidence type="ECO:0000313" key="1">
    <source>
        <dbReference type="EMBL" id="KAF2034257.1"/>
    </source>
</evidence>
<evidence type="ECO:0000313" key="2">
    <source>
        <dbReference type="Proteomes" id="UP000799777"/>
    </source>
</evidence>
<name>A0A9P4HHR2_9PLEO</name>
<accession>A0A9P4HHR2</accession>
<dbReference type="EMBL" id="ML978162">
    <property type="protein sequence ID" value="KAF2034257.1"/>
    <property type="molecule type" value="Genomic_DNA"/>
</dbReference>
<proteinExistence type="predicted"/>
<dbReference type="Proteomes" id="UP000799777">
    <property type="component" value="Unassembled WGS sequence"/>
</dbReference>
<reference evidence="1" key="1">
    <citation type="journal article" date="2020" name="Stud. Mycol.">
        <title>101 Dothideomycetes genomes: a test case for predicting lifestyles and emergence of pathogens.</title>
        <authorList>
            <person name="Haridas S."/>
            <person name="Albert R."/>
            <person name="Binder M."/>
            <person name="Bloem J."/>
            <person name="Labutti K."/>
            <person name="Salamov A."/>
            <person name="Andreopoulos B."/>
            <person name="Baker S."/>
            <person name="Barry K."/>
            <person name="Bills G."/>
            <person name="Bluhm B."/>
            <person name="Cannon C."/>
            <person name="Castanera R."/>
            <person name="Culley D."/>
            <person name="Daum C."/>
            <person name="Ezra D."/>
            <person name="Gonzalez J."/>
            <person name="Henrissat B."/>
            <person name="Kuo A."/>
            <person name="Liang C."/>
            <person name="Lipzen A."/>
            <person name="Lutzoni F."/>
            <person name="Magnuson J."/>
            <person name="Mondo S."/>
            <person name="Nolan M."/>
            <person name="Ohm R."/>
            <person name="Pangilinan J."/>
            <person name="Park H.-J."/>
            <person name="Ramirez L."/>
            <person name="Alfaro M."/>
            <person name="Sun H."/>
            <person name="Tritt A."/>
            <person name="Yoshinaga Y."/>
            <person name="Zwiers L.-H."/>
            <person name="Turgeon B."/>
            <person name="Goodwin S."/>
            <person name="Spatafora J."/>
            <person name="Crous P."/>
            <person name="Grigoriev I."/>
        </authorList>
    </citation>
    <scope>NUCLEOTIDE SEQUENCE</scope>
    <source>
        <strain evidence="1">CBS 110217</strain>
    </source>
</reference>
<gene>
    <name evidence="1" type="ORF">EK21DRAFT_85692</name>
</gene>